<reference evidence="1 2" key="1">
    <citation type="submission" date="2019-05" db="EMBL/GenBank/DDBJ databases">
        <authorList>
            <person name="Zhou X."/>
        </authorList>
    </citation>
    <scope>NUCLEOTIDE SEQUENCE [LARGE SCALE GENOMIC DNA]</scope>
    <source>
        <strain evidence="1 2">DSM 432</strain>
    </source>
</reference>
<name>A0A6C1KIF4_XANAU</name>
<dbReference type="OrthoDB" id="8450545at2"/>
<gene>
    <name evidence="1" type="ORF">FBQ73_08285</name>
</gene>
<organism evidence="1 2">
    <name type="scientific">Xanthobacter autotrophicus</name>
    <dbReference type="NCBI Taxonomy" id="280"/>
    <lineage>
        <taxon>Bacteria</taxon>
        <taxon>Pseudomonadati</taxon>
        <taxon>Pseudomonadota</taxon>
        <taxon>Alphaproteobacteria</taxon>
        <taxon>Hyphomicrobiales</taxon>
        <taxon>Xanthobacteraceae</taxon>
        <taxon>Xanthobacter</taxon>
    </lineage>
</organism>
<dbReference type="GeneID" id="95773447"/>
<protein>
    <submittedName>
        <fullName evidence="1">DUF4089 domain-containing protein</fullName>
    </submittedName>
</protein>
<dbReference type="EMBL" id="VAUP01000015">
    <property type="protein sequence ID" value="TLX44068.1"/>
    <property type="molecule type" value="Genomic_DNA"/>
</dbReference>
<dbReference type="AlphaFoldDB" id="A0A6C1KIF4"/>
<dbReference type="Pfam" id="PF13318">
    <property type="entry name" value="AtzG-like"/>
    <property type="match status" value="1"/>
</dbReference>
<comment type="caution">
    <text evidence="1">The sequence shown here is derived from an EMBL/GenBank/DDBJ whole genome shotgun (WGS) entry which is preliminary data.</text>
</comment>
<proteinExistence type="predicted"/>
<evidence type="ECO:0000313" key="2">
    <source>
        <dbReference type="Proteomes" id="UP000305131"/>
    </source>
</evidence>
<sequence>MSKELELPRVEDTALEQLLDGALSAHAIAPRPEWRAEALSYLRAIADAATLVRSLDLGDAEEPAPVYRP</sequence>
<dbReference type="Proteomes" id="UP000305131">
    <property type="component" value="Unassembled WGS sequence"/>
</dbReference>
<dbReference type="RefSeq" id="WP_138398973.1">
    <property type="nucleotide sequence ID" value="NZ_JBAFVI010000001.1"/>
</dbReference>
<accession>A0A6C1KIF4</accession>
<evidence type="ECO:0000313" key="1">
    <source>
        <dbReference type="EMBL" id="TLX44068.1"/>
    </source>
</evidence>
<dbReference type="InterPro" id="IPR025148">
    <property type="entry name" value="AtzG-like"/>
</dbReference>